<dbReference type="InterPro" id="IPR039928">
    <property type="entry name" value="LNK"/>
</dbReference>
<evidence type="ECO:0000313" key="3">
    <source>
        <dbReference type="EMBL" id="KAJ6704805.1"/>
    </source>
</evidence>
<keyword evidence="4" id="KW-1185">Reference proteome</keyword>
<keyword evidence="2" id="KW-0732">Signal</keyword>
<organism evidence="3 4">
    <name type="scientific">Salix purpurea</name>
    <name type="common">Purple osier willow</name>
    <dbReference type="NCBI Taxonomy" id="77065"/>
    <lineage>
        <taxon>Eukaryota</taxon>
        <taxon>Viridiplantae</taxon>
        <taxon>Streptophyta</taxon>
        <taxon>Embryophyta</taxon>
        <taxon>Tracheophyta</taxon>
        <taxon>Spermatophyta</taxon>
        <taxon>Magnoliopsida</taxon>
        <taxon>eudicotyledons</taxon>
        <taxon>Gunneridae</taxon>
        <taxon>Pentapetalae</taxon>
        <taxon>rosids</taxon>
        <taxon>fabids</taxon>
        <taxon>Malpighiales</taxon>
        <taxon>Salicaceae</taxon>
        <taxon>Saliceae</taxon>
        <taxon>Salix</taxon>
    </lineage>
</organism>
<feature type="compositionally biased region" description="Polar residues" evidence="1">
    <location>
        <begin position="599"/>
        <end position="619"/>
    </location>
</feature>
<dbReference type="OrthoDB" id="618331at2759"/>
<dbReference type="PANTHER" id="PTHR33334">
    <property type="entry name" value="PROTEIN LNK1"/>
    <property type="match status" value="1"/>
</dbReference>
<evidence type="ECO:0000256" key="1">
    <source>
        <dbReference type="SAM" id="MobiDB-lite"/>
    </source>
</evidence>
<feature type="region of interest" description="Disordered" evidence="1">
    <location>
        <begin position="193"/>
        <end position="212"/>
    </location>
</feature>
<feature type="compositionally biased region" description="Low complexity" evidence="1">
    <location>
        <begin position="506"/>
        <end position="517"/>
    </location>
</feature>
<comment type="caution">
    <text evidence="3">The sequence shown here is derived from an EMBL/GenBank/DDBJ whole genome shotgun (WGS) entry which is preliminary data.</text>
</comment>
<dbReference type="GO" id="GO:0006355">
    <property type="term" value="P:regulation of DNA-templated transcription"/>
    <property type="evidence" value="ECO:0007669"/>
    <property type="project" value="InterPro"/>
</dbReference>
<dbReference type="EMBL" id="JAPFFK010000016">
    <property type="protein sequence ID" value="KAJ6704805.1"/>
    <property type="molecule type" value="Genomic_DNA"/>
</dbReference>
<dbReference type="Proteomes" id="UP001151532">
    <property type="component" value="Chromosome 3"/>
</dbReference>
<dbReference type="AlphaFoldDB" id="A0A9Q0T8V8"/>
<reference evidence="3" key="2">
    <citation type="journal article" date="2023" name="Int. J. Mol. Sci.">
        <title>De Novo Assembly and Annotation of 11 Diverse Shrub Willow (Salix) Genomes Reveals Novel Gene Organization in Sex-Linked Regions.</title>
        <authorList>
            <person name="Hyden B."/>
            <person name="Feng K."/>
            <person name="Yates T.B."/>
            <person name="Jawdy S."/>
            <person name="Cereghino C."/>
            <person name="Smart L.B."/>
            <person name="Muchero W."/>
        </authorList>
    </citation>
    <scope>NUCLEOTIDE SEQUENCE</scope>
    <source>
        <tissue evidence="3">Shoot tip</tissue>
    </source>
</reference>
<feature type="region of interest" description="Disordered" evidence="1">
    <location>
        <begin position="505"/>
        <end position="545"/>
    </location>
</feature>
<feature type="compositionally biased region" description="Basic and acidic residues" evidence="1">
    <location>
        <begin position="202"/>
        <end position="212"/>
    </location>
</feature>
<reference evidence="3" key="1">
    <citation type="submission" date="2022-11" db="EMBL/GenBank/DDBJ databases">
        <authorList>
            <person name="Hyden B.L."/>
            <person name="Feng K."/>
            <person name="Yates T."/>
            <person name="Jawdy S."/>
            <person name="Smart L.B."/>
            <person name="Muchero W."/>
        </authorList>
    </citation>
    <scope>NUCLEOTIDE SEQUENCE</scope>
    <source>
        <tissue evidence="3">Shoot tip</tissue>
    </source>
</reference>
<name>A0A9Q0T8V8_SALPP</name>
<gene>
    <name evidence="3" type="ORF">OIU79_009672</name>
</gene>
<dbReference type="PANTHER" id="PTHR33334:SF5">
    <property type="entry name" value="PROTEIN LNK2"/>
    <property type="match status" value="1"/>
</dbReference>
<feature type="region of interest" description="Disordered" evidence="1">
    <location>
        <begin position="585"/>
        <end position="652"/>
    </location>
</feature>
<accession>A0A9Q0T8V8</accession>
<dbReference type="GO" id="GO:0007623">
    <property type="term" value="P:circadian rhythm"/>
    <property type="evidence" value="ECO:0007669"/>
    <property type="project" value="InterPro"/>
</dbReference>
<proteinExistence type="predicted"/>
<evidence type="ECO:0000256" key="2">
    <source>
        <dbReference type="SAM" id="SignalP"/>
    </source>
</evidence>
<evidence type="ECO:0000313" key="4">
    <source>
        <dbReference type="Proteomes" id="UP001151532"/>
    </source>
</evidence>
<feature type="signal peptide" evidence="2">
    <location>
        <begin position="1"/>
        <end position="19"/>
    </location>
</feature>
<protein>
    <submittedName>
        <fullName evidence="3">PROTEIN LNK1</fullName>
    </submittedName>
</protein>
<sequence>MSHICYFLLLLLESPEACSNGSAWCFKLTNIIWGEADDCDDHIVPYPKANEDYCKKKESSEEASTIKSSEQKAPGAKVDIEGRKLESISNVDTIEGTSALGLDMDRWPDFSSSNAAKTEQDSLATSISNNLTDITELDSSAGKAQGDFVDYGWASIGSFDDLDRIFSNDDPIFGNVNLGNADELWSSSKDITNSPNTQASLDHVESDGGKNKPVLKEQTDLAVVGKNTVAKSQLTAENGALPNELANKTYRQKKILKGREKLEEKSELKSHHNFYGNWTSSGIPACQLKNHFAPRIMQSSPPSILSQQKQLQGSEQLQYQQIPNPFVAPSAYGSITNPYCMPVSSHIQSGDFKHQPLASGYEVSSGNANAVKKLADCPVKPQRMTPQEKIEKLRRRQQIQAMLAIQKQQQQLVHQKGSQENQIQHVEGADLEVEDLSTLASFDPNSPIEQDDSNTISLAVNDYSMEDTVLYRLQDIISKLDVRIRLCIRDSLLRLAQSAMQRHYASDTGSTNNSSSDEQVAAKDGISSQSRMVKMPEVETETNPVDRTVAHLLFHRPMDFHGKHPDTPESPVSTKLPCEHKTLGIAKLPTGSLPETPKSKPNLSQKGSQLSSHLTSAQPFSHCKSNPCLDASEDASNNGPADEGAREVKASQ</sequence>
<feature type="compositionally biased region" description="Basic and acidic residues" evidence="1">
    <location>
        <begin position="643"/>
        <end position="652"/>
    </location>
</feature>
<feature type="chain" id="PRO_5040486425" evidence="2">
    <location>
        <begin position="20"/>
        <end position="652"/>
    </location>
</feature>